<dbReference type="EMBL" id="JBBNAG010000011">
    <property type="protein sequence ID" value="KAK9093981.1"/>
    <property type="molecule type" value="Genomic_DNA"/>
</dbReference>
<evidence type="ECO:0000313" key="1">
    <source>
        <dbReference type="EMBL" id="KAK9093981.1"/>
    </source>
</evidence>
<comment type="caution">
    <text evidence="1">The sequence shown here is derived from an EMBL/GenBank/DDBJ whole genome shotgun (WGS) entry which is preliminary data.</text>
</comment>
<accession>A0AAP0EI90</accession>
<name>A0AAP0EI90_9MAGN</name>
<sequence>MHASVHRGTTPIIERTRRLAMLECDSLEVLAGESGVNDTWDTARPDVVGLWACERLRLLRYQAIKVLVAMKERKISSTIGDLLSSFLFIYEFLLPQEDVGNYVVAKYILISVNEKIGDPVYAISRGCVISEDCVESSSISCLIECEHDSSERESSIASSFGLVYRSPKRLICDDRRTVPKFSSVPVVRLLTSRVDTPFENCLTSNIRKGTSPTGVIGLKARETLEYVLGKYAKAMPKDHGITTPIQWDSDLTKPRLAPRVPRLS</sequence>
<proteinExistence type="predicted"/>
<protein>
    <submittedName>
        <fullName evidence="1">Uncharacterized protein</fullName>
    </submittedName>
</protein>
<keyword evidence="2" id="KW-1185">Reference proteome</keyword>
<gene>
    <name evidence="1" type="ORF">Scep_025450</name>
</gene>
<dbReference type="AlphaFoldDB" id="A0AAP0EI90"/>
<evidence type="ECO:0000313" key="2">
    <source>
        <dbReference type="Proteomes" id="UP001419268"/>
    </source>
</evidence>
<dbReference type="Proteomes" id="UP001419268">
    <property type="component" value="Unassembled WGS sequence"/>
</dbReference>
<organism evidence="1 2">
    <name type="scientific">Stephania cephalantha</name>
    <dbReference type="NCBI Taxonomy" id="152367"/>
    <lineage>
        <taxon>Eukaryota</taxon>
        <taxon>Viridiplantae</taxon>
        <taxon>Streptophyta</taxon>
        <taxon>Embryophyta</taxon>
        <taxon>Tracheophyta</taxon>
        <taxon>Spermatophyta</taxon>
        <taxon>Magnoliopsida</taxon>
        <taxon>Ranunculales</taxon>
        <taxon>Menispermaceae</taxon>
        <taxon>Menispermoideae</taxon>
        <taxon>Cissampelideae</taxon>
        <taxon>Stephania</taxon>
    </lineage>
</organism>
<reference evidence="1 2" key="1">
    <citation type="submission" date="2024-01" db="EMBL/GenBank/DDBJ databases">
        <title>Genome assemblies of Stephania.</title>
        <authorList>
            <person name="Yang L."/>
        </authorList>
    </citation>
    <scope>NUCLEOTIDE SEQUENCE [LARGE SCALE GENOMIC DNA]</scope>
    <source>
        <strain evidence="1">JXDWG</strain>
        <tissue evidence="1">Leaf</tissue>
    </source>
</reference>